<dbReference type="Pfam" id="PF02800">
    <property type="entry name" value="Gp_dh_C"/>
    <property type="match status" value="1"/>
</dbReference>
<dbReference type="PRINTS" id="PR00078">
    <property type="entry name" value="G3PDHDRGNASE"/>
</dbReference>
<evidence type="ECO:0000313" key="15">
    <source>
        <dbReference type="EMBL" id="ORY86609.1"/>
    </source>
</evidence>
<feature type="binding site" evidence="9">
    <location>
        <position position="79"/>
    </location>
    <ligand>
        <name>NAD(+)</name>
        <dbReference type="ChEBI" id="CHEBI:57540"/>
    </ligand>
</feature>
<feature type="binding site" evidence="8">
    <location>
        <position position="181"/>
    </location>
    <ligand>
        <name>D-glyceraldehyde 3-phosphate</name>
        <dbReference type="ChEBI" id="CHEBI:59776"/>
    </ligand>
</feature>
<evidence type="ECO:0000313" key="16">
    <source>
        <dbReference type="Proteomes" id="UP000193920"/>
    </source>
</evidence>
<evidence type="ECO:0000256" key="9">
    <source>
        <dbReference type="PIRSR" id="PIRSR000149-3"/>
    </source>
</evidence>
<dbReference type="GO" id="GO:0006096">
    <property type="term" value="P:glycolytic process"/>
    <property type="evidence" value="ECO:0007669"/>
    <property type="project" value="UniProtKB-UniPathway"/>
</dbReference>
<evidence type="ECO:0000256" key="13">
    <source>
        <dbReference type="SAM" id="MobiDB-lite"/>
    </source>
</evidence>
<dbReference type="GO" id="GO:0051287">
    <property type="term" value="F:NAD binding"/>
    <property type="evidence" value="ECO:0007669"/>
    <property type="project" value="UniProtKB-UniRule"/>
</dbReference>
<feature type="binding site" evidence="9">
    <location>
        <begin position="12"/>
        <end position="13"/>
    </location>
    <ligand>
        <name>NAD(+)</name>
        <dbReference type="ChEBI" id="CHEBI:57540"/>
    </ligand>
</feature>
<comment type="pathway">
    <text evidence="1 12">Carbohydrate degradation; glycolysis; pyruvate from D-glyceraldehyde 3-phosphate: step 1/5.</text>
</comment>
<evidence type="ECO:0000256" key="2">
    <source>
        <dbReference type="ARBA" id="ARBA00007406"/>
    </source>
</evidence>
<keyword evidence="16" id="KW-1185">Reference proteome</keyword>
<feature type="binding site" evidence="9">
    <location>
        <position position="316"/>
    </location>
    <ligand>
        <name>NAD(+)</name>
        <dbReference type="ChEBI" id="CHEBI:57540"/>
    </ligand>
</feature>
<gene>
    <name evidence="15" type="ORF">LY90DRAFT_374685</name>
</gene>
<dbReference type="InterPro" id="IPR036291">
    <property type="entry name" value="NAD(P)-bd_dom_sf"/>
</dbReference>
<keyword evidence="6 12" id="KW-0324">Glycolysis</keyword>
<dbReference type="PANTHER" id="PTHR10836:SF76">
    <property type="entry name" value="GLYCERALDEHYDE-3-PHOSPHATE DEHYDROGENASE-RELATED"/>
    <property type="match status" value="1"/>
</dbReference>
<dbReference type="GO" id="GO:0050661">
    <property type="term" value="F:NADP binding"/>
    <property type="evidence" value="ECO:0007669"/>
    <property type="project" value="InterPro"/>
</dbReference>
<organism evidence="15 16">
    <name type="scientific">Neocallimastix californiae</name>
    <dbReference type="NCBI Taxonomy" id="1754190"/>
    <lineage>
        <taxon>Eukaryota</taxon>
        <taxon>Fungi</taxon>
        <taxon>Fungi incertae sedis</taxon>
        <taxon>Chytridiomycota</taxon>
        <taxon>Chytridiomycota incertae sedis</taxon>
        <taxon>Neocallimastigomycetes</taxon>
        <taxon>Neocallimastigales</taxon>
        <taxon>Neocallimastigaceae</taxon>
        <taxon>Neocallimastix</taxon>
    </lineage>
</organism>
<comment type="subunit">
    <text evidence="3 12">Homotetramer.</text>
</comment>
<dbReference type="InterPro" id="IPR020830">
    <property type="entry name" value="GlycerAld_3-P_DH_AS"/>
</dbReference>
<keyword evidence="4 12" id="KW-0560">Oxidoreductase</keyword>
<dbReference type="CDD" id="cd05214">
    <property type="entry name" value="GAPDH_I_N"/>
    <property type="match status" value="1"/>
</dbReference>
<feature type="compositionally biased region" description="Low complexity" evidence="13">
    <location>
        <begin position="351"/>
        <end position="363"/>
    </location>
</feature>
<evidence type="ECO:0000256" key="12">
    <source>
        <dbReference type="RuleBase" id="RU361160"/>
    </source>
</evidence>
<dbReference type="CDD" id="cd18126">
    <property type="entry name" value="GAPDH_I_C"/>
    <property type="match status" value="1"/>
</dbReference>
<evidence type="ECO:0000256" key="6">
    <source>
        <dbReference type="ARBA" id="ARBA00023152"/>
    </source>
</evidence>
<evidence type="ECO:0000256" key="1">
    <source>
        <dbReference type="ARBA" id="ARBA00004869"/>
    </source>
</evidence>
<evidence type="ECO:0000256" key="5">
    <source>
        <dbReference type="ARBA" id="ARBA00023027"/>
    </source>
</evidence>
<dbReference type="UniPathway" id="UPA00109">
    <property type="reaction ID" value="UER00184"/>
</dbReference>
<dbReference type="Proteomes" id="UP000193920">
    <property type="component" value="Unassembled WGS sequence"/>
</dbReference>
<feature type="binding site" evidence="8">
    <location>
        <begin position="210"/>
        <end position="211"/>
    </location>
    <ligand>
        <name>D-glyceraldehyde 3-phosphate</name>
        <dbReference type="ChEBI" id="CHEBI:59776"/>
    </ligand>
</feature>
<dbReference type="GO" id="GO:0006006">
    <property type="term" value="P:glucose metabolic process"/>
    <property type="evidence" value="ECO:0007669"/>
    <property type="project" value="InterPro"/>
</dbReference>
<evidence type="ECO:0000259" key="14">
    <source>
        <dbReference type="SMART" id="SM00846"/>
    </source>
</evidence>
<dbReference type="PANTHER" id="PTHR10836">
    <property type="entry name" value="GLYCERALDEHYDE 3-PHOSPHATE DEHYDROGENASE"/>
    <property type="match status" value="1"/>
</dbReference>
<feature type="active site" description="Nucleophile" evidence="7">
    <location>
        <position position="151"/>
    </location>
</feature>
<dbReference type="Pfam" id="PF00044">
    <property type="entry name" value="Gp_dh_N"/>
    <property type="match status" value="1"/>
</dbReference>
<dbReference type="FunFam" id="3.40.50.720:FF:000266">
    <property type="entry name" value="Glyceraldehyde-3-phosphate dehydrogenase"/>
    <property type="match status" value="1"/>
</dbReference>
<comment type="similarity">
    <text evidence="2 11">Belongs to the glyceraldehyde-3-phosphate dehydrogenase family.</text>
</comment>
<evidence type="ECO:0000256" key="3">
    <source>
        <dbReference type="ARBA" id="ARBA00011881"/>
    </source>
</evidence>
<sequence>MTIRVGINGFGRIGRLVLRSTYETDDVEVVAINDPFMTLDYMKYLCEYDSTHGIFDQEIKIEDDKLVIGGKKIVLFNERDPENIKWKDLNVEYVVESTGLFTTTEKASKHLIAGAKKVVISAPSKDAPTFVCGVNLDKYDPSMNIVSNASCTTNCLAPLAKVINDKFGIAEGLMTTCHATTATQKTVDGPSGRDWRSGRGAGQNIIPASTGAAKAVSLVIPELKGKLTGMSFRVPVPDVSVVDLTVALKTPATYDEIKQAVKEASETEEMKGILGYTEDKVVSSDFISDARSSIFDALAGIQLNEKFVKLVSWYDNEYGYSHRVVDLIKYMNKKDTESKATEIKKVETKSAKGSKGSLASSSSKKSKKHHHHHCIIM</sequence>
<dbReference type="PROSITE" id="PS00071">
    <property type="entry name" value="GAPDH"/>
    <property type="match status" value="1"/>
</dbReference>
<comment type="caution">
    <text evidence="15">The sequence shown here is derived from an EMBL/GenBank/DDBJ whole genome shotgun (WGS) entry which is preliminary data.</text>
</comment>
<dbReference type="GO" id="GO:0004365">
    <property type="term" value="F:glyceraldehyde-3-phosphate dehydrogenase (NAD+) (phosphorylating) activity"/>
    <property type="evidence" value="ECO:0007669"/>
    <property type="project" value="UniProtKB-UniRule"/>
</dbReference>
<feature type="binding site" evidence="9">
    <location>
        <position position="121"/>
    </location>
    <ligand>
        <name>NAD(+)</name>
        <dbReference type="ChEBI" id="CHEBI:57540"/>
    </ligand>
</feature>
<evidence type="ECO:0000256" key="8">
    <source>
        <dbReference type="PIRSR" id="PIRSR000149-2"/>
    </source>
</evidence>
<evidence type="ECO:0000256" key="4">
    <source>
        <dbReference type="ARBA" id="ARBA00023002"/>
    </source>
</evidence>
<evidence type="ECO:0000256" key="10">
    <source>
        <dbReference type="PIRSR" id="PIRSR000149-4"/>
    </source>
</evidence>
<feature type="compositionally biased region" description="Basic residues" evidence="13">
    <location>
        <begin position="364"/>
        <end position="377"/>
    </location>
</feature>
<dbReference type="STRING" id="1754190.A0A1Y2FRN2"/>
<reference evidence="15 16" key="1">
    <citation type="submission" date="2016-08" db="EMBL/GenBank/DDBJ databases">
        <title>A Parts List for Fungal Cellulosomes Revealed by Comparative Genomics.</title>
        <authorList>
            <consortium name="DOE Joint Genome Institute"/>
            <person name="Haitjema C.H."/>
            <person name="Gilmore S.P."/>
            <person name="Henske J.K."/>
            <person name="Solomon K.V."/>
            <person name="De Groot R."/>
            <person name="Kuo A."/>
            <person name="Mondo S.J."/>
            <person name="Salamov A.A."/>
            <person name="Labutti K."/>
            <person name="Zhao Z."/>
            <person name="Chiniquy J."/>
            <person name="Barry K."/>
            <person name="Brewer H.M."/>
            <person name="Purvine S.O."/>
            <person name="Wright A.T."/>
            <person name="Boxma B."/>
            <person name="Van Alen T."/>
            <person name="Hackstein J.H."/>
            <person name="Baker S.E."/>
            <person name="Grigoriev I.V."/>
            <person name="O'Malley M.A."/>
        </authorList>
    </citation>
    <scope>NUCLEOTIDE SEQUENCE [LARGE SCALE GENOMIC DNA]</scope>
    <source>
        <strain evidence="15 16">G1</strain>
    </source>
</reference>
<dbReference type="FunFam" id="3.30.360.10:FF:000001">
    <property type="entry name" value="Glyceraldehyde-3-phosphate dehydrogenase"/>
    <property type="match status" value="1"/>
</dbReference>
<dbReference type="InterPro" id="IPR020829">
    <property type="entry name" value="GlycerAld_3-P_DH_cat"/>
</dbReference>
<feature type="site" description="Activates thiol group during catalysis" evidence="10">
    <location>
        <position position="178"/>
    </location>
</feature>
<feature type="binding site" evidence="8">
    <location>
        <begin position="150"/>
        <end position="152"/>
    </location>
    <ligand>
        <name>D-glyceraldehyde 3-phosphate</name>
        <dbReference type="ChEBI" id="CHEBI:59776"/>
    </ligand>
</feature>
<dbReference type="SMART" id="SM00846">
    <property type="entry name" value="Gp_dh_N"/>
    <property type="match status" value="1"/>
</dbReference>
<dbReference type="NCBIfam" id="TIGR01534">
    <property type="entry name" value="GAPDH-I"/>
    <property type="match status" value="1"/>
</dbReference>
<accession>A0A1Y2FRN2</accession>
<dbReference type="InterPro" id="IPR006424">
    <property type="entry name" value="Glyceraldehyde-3-P_DH_1"/>
</dbReference>
<dbReference type="Gene3D" id="3.40.50.720">
    <property type="entry name" value="NAD(P)-binding Rossmann-like Domain"/>
    <property type="match status" value="1"/>
</dbReference>
<dbReference type="Gene3D" id="3.30.360.10">
    <property type="entry name" value="Dihydrodipicolinate Reductase, domain 2"/>
    <property type="match status" value="1"/>
</dbReference>
<feature type="binding site" evidence="8">
    <location>
        <position position="233"/>
    </location>
    <ligand>
        <name>D-glyceraldehyde 3-phosphate</name>
        <dbReference type="ChEBI" id="CHEBI:59776"/>
    </ligand>
</feature>
<dbReference type="SUPFAM" id="SSF51735">
    <property type="entry name" value="NAD(P)-binding Rossmann-fold domains"/>
    <property type="match status" value="1"/>
</dbReference>
<dbReference type="GO" id="GO:0005829">
    <property type="term" value="C:cytosol"/>
    <property type="evidence" value="ECO:0007669"/>
    <property type="project" value="TreeGrafter"/>
</dbReference>
<keyword evidence="9" id="KW-0547">Nucleotide-binding</keyword>
<feature type="binding site" evidence="9">
    <location>
        <position position="34"/>
    </location>
    <ligand>
        <name>NAD(+)</name>
        <dbReference type="ChEBI" id="CHEBI:57540"/>
    </ligand>
</feature>
<dbReference type="EMBL" id="MCOG01000002">
    <property type="protein sequence ID" value="ORY86609.1"/>
    <property type="molecule type" value="Genomic_DNA"/>
</dbReference>
<feature type="region of interest" description="Disordered" evidence="13">
    <location>
        <begin position="342"/>
        <end position="377"/>
    </location>
</feature>
<dbReference type="EC" id="1.2.1.12" evidence="12"/>
<evidence type="ECO:0000256" key="7">
    <source>
        <dbReference type="PIRSR" id="PIRSR000149-1"/>
    </source>
</evidence>
<dbReference type="PIRSF" id="PIRSF000149">
    <property type="entry name" value="GAP_DH"/>
    <property type="match status" value="1"/>
</dbReference>
<comment type="catalytic activity">
    <reaction evidence="12">
        <text>D-glyceraldehyde 3-phosphate + phosphate + NAD(+) = (2R)-3-phospho-glyceroyl phosphate + NADH + H(+)</text>
        <dbReference type="Rhea" id="RHEA:10300"/>
        <dbReference type="ChEBI" id="CHEBI:15378"/>
        <dbReference type="ChEBI" id="CHEBI:43474"/>
        <dbReference type="ChEBI" id="CHEBI:57540"/>
        <dbReference type="ChEBI" id="CHEBI:57604"/>
        <dbReference type="ChEBI" id="CHEBI:57945"/>
        <dbReference type="ChEBI" id="CHEBI:59776"/>
        <dbReference type="EC" id="1.2.1.12"/>
    </reaction>
</comment>
<dbReference type="InterPro" id="IPR020828">
    <property type="entry name" value="GlycerAld_3-P_DH_NAD(P)-bd"/>
</dbReference>
<proteinExistence type="inferred from homology"/>
<feature type="domain" description="Glyceraldehyde 3-phosphate dehydrogenase NAD(P) binding" evidence="14">
    <location>
        <begin position="3"/>
        <end position="151"/>
    </location>
</feature>
<evidence type="ECO:0000256" key="11">
    <source>
        <dbReference type="RuleBase" id="RU000397"/>
    </source>
</evidence>
<dbReference type="OrthoDB" id="1152826at2759"/>
<name>A0A1Y2FRN2_9FUNG</name>
<dbReference type="AlphaFoldDB" id="A0A1Y2FRN2"/>
<protein>
    <recommendedName>
        <fullName evidence="12">Glyceraldehyde-3-phosphate dehydrogenase</fullName>
        <ecNumber evidence="12">1.2.1.12</ecNumber>
    </recommendedName>
</protein>
<dbReference type="InterPro" id="IPR020831">
    <property type="entry name" value="GlycerAld/Erythrose_P_DH"/>
</dbReference>
<dbReference type="SUPFAM" id="SSF55347">
    <property type="entry name" value="Glyceraldehyde-3-phosphate dehydrogenase-like, C-terminal domain"/>
    <property type="match status" value="1"/>
</dbReference>
<keyword evidence="5 9" id="KW-0520">NAD</keyword>